<dbReference type="Proteomes" id="UP000075903">
    <property type="component" value="Unassembled WGS sequence"/>
</dbReference>
<proteinExistence type="predicted"/>
<protein>
    <submittedName>
        <fullName evidence="1">Uncharacterized protein</fullName>
    </submittedName>
</protein>
<dbReference type="VEuPathDB" id="VectorBase:AMEM007002"/>
<keyword evidence="2" id="KW-1185">Reference proteome</keyword>
<accession>A0A182V0X5</accession>
<dbReference type="EnsemblMetazoa" id="AMEM007002-RA">
    <property type="protein sequence ID" value="AMEM007002-PA"/>
    <property type="gene ID" value="AMEM007002"/>
</dbReference>
<name>A0A182V0X5_ANOME</name>
<evidence type="ECO:0000313" key="1">
    <source>
        <dbReference type="EnsemblMetazoa" id="AMEM007002-PA"/>
    </source>
</evidence>
<reference evidence="1" key="1">
    <citation type="submission" date="2020-05" db="UniProtKB">
        <authorList>
            <consortium name="EnsemblMetazoa"/>
        </authorList>
    </citation>
    <scope>IDENTIFICATION</scope>
    <source>
        <strain evidence="1">MAF</strain>
    </source>
</reference>
<evidence type="ECO:0000313" key="2">
    <source>
        <dbReference type="Proteomes" id="UP000075903"/>
    </source>
</evidence>
<dbReference type="AlphaFoldDB" id="A0A182V0X5"/>
<organism evidence="1 2">
    <name type="scientific">Anopheles merus</name>
    <name type="common">Mosquito</name>
    <dbReference type="NCBI Taxonomy" id="30066"/>
    <lineage>
        <taxon>Eukaryota</taxon>
        <taxon>Metazoa</taxon>
        <taxon>Ecdysozoa</taxon>
        <taxon>Arthropoda</taxon>
        <taxon>Hexapoda</taxon>
        <taxon>Insecta</taxon>
        <taxon>Pterygota</taxon>
        <taxon>Neoptera</taxon>
        <taxon>Endopterygota</taxon>
        <taxon>Diptera</taxon>
        <taxon>Nematocera</taxon>
        <taxon>Culicoidea</taxon>
        <taxon>Culicidae</taxon>
        <taxon>Anophelinae</taxon>
        <taxon>Anopheles</taxon>
    </lineage>
</organism>
<sequence length="104" mass="11026">MHIGHRSNEGVLFMPGRTSCSTTTATAATISSTSSASSTVPVVLAAVIVRFVVDQLLPEGYPPLPAHMLPRHSSPKEKGAGSVFQAVWQKTPIIKAFRVARVDA</sequence>